<feature type="non-terminal residue" evidence="1">
    <location>
        <position position="1"/>
    </location>
</feature>
<gene>
    <name evidence="1" type="ORF">S12H4_36725</name>
</gene>
<evidence type="ECO:0000313" key="1">
    <source>
        <dbReference type="EMBL" id="GAI93497.1"/>
    </source>
</evidence>
<organism evidence="1">
    <name type="scientific">marine sediment metagenome</name>
    <dbReference type="NCBI Taxonomy" id="412755"/>
    <lineage>
        <taxon>unclassified sequences</taxon>
        <taxon>metagenomes</taxon>
        <taxon>ecological metagenomes</taxon>
    </lineage>
</organism>
<sequence>DDITEGAIKLFYPAGDATKVSYLPPGANQYLEIEQAEVEPGEGVEGEVYYNTTDSKFYLYKDAAWVGALFSFEEVAA</sequence>
<protein>
    <submittedName>
        <fullName evidence="1">Uncharacterized protein</fullName>
    </submittedName>
</protein>
<accession>X1SKF2</accession>
<dbReference type="AlphaFoldDB" id="X1SKF2"/>
<name>X1SKF2_9ZZZZ</name>
<reference evidence="1" key="1">
    <citation type="journal article" date="2014" name="Front. Microbiol.">
        <title>High frequency of phylogenetically diverse reductive dehalogenase-homologous genes in deep subseafloor sedimentary metagenomes.</title>
        <authorList>
            <person name="Kawai M."/>
            <person name="Futagami T."/>
            <person name="Toyoda A."/>
            <person name="Takaki Y."/>
            <person name="Nishi S."/>
            <person name="Hori S."/>
            <person name="Arai W."/>
            <person name="Tsubouchi T."/>
            <person name="Morono Y."/>
            <person name="Uchiyama I."/>
            <person name="Ito T."/>
            <person name="Fujiyama A."/>
            <person name="Inagaki F."/>
            <person name="Takami H."/>
        </authorList>
    </citation>
    <scope>NUCLEOTIDE SEQUENCE</scope>
    <source>
        <strain evidence="1">Expedition CK06-06</strain>
    </source>
</reference>
<comment type="caution">
    <text evidence="1">The sequence shown here is derived from an EMBL/GenBank/DDBJ whole genome shotgun (WGS) entry which is preliminary data.</text>
</comment>
<proteinExistence type="predicted"/>
<dbReference type="EMBL" id="BARW01021917">
    <property type="protein sequence ID" value="GAI93497.1"/>
    <property type="molecule type" value="Genomic_DNA"/>
</dbReference>